<dbReference type="PANTHER" id="PTHR46268">
    <property type="entry name" value="STRESS RESPONSE PROTEIN NHAX"/>
    <property type="match status" value="1"/>
</dbReference>
<dbReference type="Pfam" id="PF00582">
    <property type="entry name" value="Usp"/>
    <property type="match status" value="2"/>
</dbReference>
<dbReference type="SUPFAM" id="SSF52402">
    <property type="entry name" value="Adenine nucleotide alpha hydrolases-like"/>
    <property type="match status" value="2"/>
</dbReference>
<evidence type="ECO:0000313" key="3">
    <source>
        <dbReference type="EMBL" id="RPD95859.1"/>
    </source>
</evidence>
<dbReference type="Gene3D" id="3.40.50.620">
    <property type="entry name" value="HUPs"/>
    <property type="match status" value="2"/>
</dbReference>
<dbReference type="Proteomes" id="UP000270856">
    <property type="component" value="Unassembled WGS sequence"/>
</dbReference>
<gene>
    <name evidence="3" type="ORF">EGM88_11620</name>
</gene>
<proteinExistence type="inferred from homology"/>
<comment type="caution">
    <text evidence="3">The sequence shown here is derived from an EMBL/GenBank/DDBJ whole genome shotgun (WGS) entry which is preliminary data.</text>
</comment>
<reference evidence="3 4" key="1">
    <citation type="submission" date="2018-11" db="EMBL/GenBank/DDBJ databases">
        <title>Aureibaculum marinum gen. nov., sp. nov., a member of the family Flavobacteriaceae isolated from the Bohai Sea.</title>
        <authorList>
            <person name="Ji X."/>
        </authorList>
    </citation>
    <scope>NUCLEOTIDE SEQUENCE [LARGE SCALE GENOMIC DNA]</scope>
    <source>
        <strain evidence="3 4">BH-SD17</strain>
    </source>
</reference>
<dbReference type="RefSeq" id="WP_123898454.1">
    <property type="nucleotide sequence ID" value="NZ_RPFJ01000015.1"/>
</dbReference>
<evidence type="ECO:0000313" key="4">
    <source>
        <dbReference type="Proteomes" id="UP000270856"/>
    </source>
</evidence>
<comment type="similarity">
    <text evidence="1">Belongs to the universal stress protein A family.</text>
</comment>
<dbReference type="CDD" id="cd00293">
    <property type="entry name" value="USP-like"/>
    <property type="match status" value="2"/>
</dbReference>
<keyword evidence="4" id="KW-1185">Reference proteome</keyword>
<evidence type="ECO:0000259" key="2">
    <source>
        <dbReference type="Pfam" id="PF00582"/>
    </source>
</evidence>
<sequence length="276" mass="30811">MKTILVPIDFSDEAKYACKVAASIAKKTNSEIILLHMLDIPSASVDPMVAGNLSGGGQTIFYMKTIHKKFKDFKSLPFFDGLKVTDSVIFKKAFEGVIEESSKNNVGLIVMGSQGATGIKEMLVGSNTEKVVRQSDIPVLVIKQDIDNFNIKNMIFASDFGENSKKHFQKVIDFANLFEAKIHFLYINTIHNFEPTRDSKKKLNDFISDFNIDNYTVNIYNDTSIEEGILNYGKEINADVIAINTHGRSGLSQLFNESISKELANHALRPVVTFKI</sequence>
<dbReference type="InterPro" id="IPR014729">
    <property type="entry name" value="Rossmann-like_a/b/a_fold"/>
</dbReference>
<protein>
    <submittedName>
        <fullName evidence="3">Universal stress protein</fullName>
    </submittedName>
</protein>
<dbReference type="AlphaFoldDB" id="A0A3N4NW92"/>
<accession>A0A3N4NW92</accession>
<dbReference type="EMBL" id="RPFJ01000015">
    <property type="protein sequence ID" value="RPD95859.1"/>
    <property type="molecule type" value="Genomic_DNA"/>
</dbReference>
<dbReference type="OrthoDB" id="9788959at2"/>
<name>A0A3N4NW92_9FLAO</name>
<organism evidence="3 4">
    <name type="scientific">Aureibaculum marinum</name>
    <dbReference type="NCBI Taxonomy" id="2487930"/>
    <lineage>
        <taxon>Bacteria</taxon>
        <taxon>Pseudomonadati</taxon>
        <taxon>Bacteroidota</taxon>
        <taxon>Flavobacteriia</taxon>
        <taxon>Flavobacteriales</taxon>
        <taxon>Flavobacteriaceae</taxon>
        <taxon>Aureibaculum</taxon>
    </lineage>
</organism>
<dbReference type="PANTHER" id="PTHR46268:SF6">
    <property type="entry name" value="UNIVERSAL STRESS PROTEIN UP12"/>
    <property type="match status" value="1"/>
</dbReference>
<dbReference type="PRINTS" id="PR01438">
    <property type="entry name" value="UNVRSLSTRESS"/>
</dbReference>
<dbReference type="InterPro" id="IPR006016">
    <property type="entry name" value="UspA"/>
</dbReference>
<feature type="domain" description="UspA" evidence="2">
    <location>
        <begin position="1"/>
        <end position="143"/>
    </location>
</feature>
<dbReference type="InterPro" id="IPR006015">
    <property type="entry name" value="Universal_stress_UspA"/>
</dbReference>
<evidence type="ECO:0000256" key="1">
    <source>
        <dbReference type="ARBA" id="ARBA00008791"/>
    </source>
</evidence>
<feature type="domain" description="UspA" evidence="2">
    <location>
        <begin position="224"/>
        <end position="274"/>
    </location>
</feature>